<evidence type="ECO:0000313" key="4">
    <source>
        <dbReference type="RefSeq" id="XP_026727130.1"/>
    </source>
</evidence>
<organism evidence="3 5">
    <name type="scientific">Trichoplusia ni</name>
    <name type="common">Cabbage looper</name>
    <dbReference type="NCBI Taxonomy" id="7111"/>
    <lineage>
        <taxon>Eukaryota</taxon>
        <taxon>Metazoa</taxon>
        <taxon>Ecdysozoa</taxon>
        <taxon>Arthropoda</taxon>
        <taxon>Hexapoda</taxon>
        <taxon>Insecta</taxon>
        <taxon>Pterygota</taxon>
        <taxon>Neoptera</taxon>
        <taxon>Endopterygota</taxon>
        <taxon>Lepidoptera</taxon>
        <taxon>Glossata</taxon>
        <taxon>Ditrysia</taxon>
        <taxon>Noctuoidea</taxon>
        <taxon>Noctuidae</taxon>
        <taxon>Plusiinae</taxon>
        <taxon>Trichoplusia</taxon>
    </lineage>
</organism>
<proteinExistence type="predicted"/>
<reference evidence="4 5" key="1">
    <citation type="submission" date="2025-04" db="UniProtKB">
        <authorList>
            <consortium name="RefSeq"/>
        </authorList>
    </citation>
    <scope>IDENTIFICATION</scope>
</reference>
<feature type="transmembrane region" description="Helical" evidence="2">
    <location>
        <begin position="188"/>
        <end position="210"/>
    </location>
</feature>
<dbReference type="RefSeq" id="XP_026727130.1">
    <property type="nucleotide sequence ID" value="XM_026871329.1"/>
</dbReference>
<dbReference type="AlphaFoldDB" id="A0A7E5VFW2"/>
<feature type="region of interest" description="Disordered" evidence="1">
    <location>
        <begin position="1"/>
        <end position="84"/>
    </location>
</feature>
<evidence type="ECO:0000256" key="2">
    <source>
        <dbReference type="SAM" id="Phobius"/>
    </source>
</evidence>
<keyword evidence="2" id="KW-0472">Membrane</keyword>
<dbReference type="Proteomes" id="UP000322000">
    <property type="component" value="Chromosome 4"/>
</dbReference>
<keyword evidence="2" id="KW-1133">Transmembrane helix</keyword>
<name>A0A7E5VFW2_TRINI</name>
<feature type="compositionally biased region" description="Polar residues" evidence="1">
    <location>
        <begin position="74"/>
        <end position="84"/>
    </location>
</feature>
<dbReference type="KEGG" id="tnl:113493377"/>
<dbReference type="GeneID" id="113493377"/>
<dbReference type="OrthoDB" id="7438227at2759"/>
<evidence type="ECO:0000256" key="1">
    <source>
        <dbReference type="SAM" id="MobiDB-lite"/>
    </source>
</evidence>
<feature type="compositionally biased region" description="Low complexity" evidence="1">
    <location>
        <begin position="37"/>
        <end position="66"/>
    </location>
</feature>
<keyword evidence="2" id="KW-0812">Transmembrane</keyword>
<evidence type="ECO:0000313" key="5">
    <source>
        <dbReference type="RefSeq" id="XP_026727131.1"/>
    </source>
</evidence>
<sequence>MTMASELAKDFTEPVISPQYSPIMFGDTGVNPSHTPSTETFTTRSRSRSGSASRESALSGIQQQQQPKQEDPVSDSSYTLASDGSQYSNDVDLWIRGNNTESTGIQGSRVVVVQRSTLAPSSSMDNGMMYLMAVLLPLFSVNNCVQWRCTPSTMIGAAELILHHLTRFCGQARAHIRRLAQDQIARDLFATAMDIVLVVYAIGFLVLSLYQASIIG</sequence>
<dbReference type="RefSeq" id="XP_026727131.1">
    <property type="nucleotide sequence ID" value="XM_026871330.1"/>
</dbReference>
<keyword evidence="3" id="KW-1185">Reference proteome</keyword>
<gene>
    <name evidence="4 5" type="primary">LOC113493377</name>
</gene>
<protein>
    <submittedName>
        <fullName evidence="4 5">Uncharacterized protein LOC113493377</fullName>
    </submittedName>
</protein>
<evidence type="ECO:0000313" key="3">
    <source>
        <dbReference type="Proteomes" id="UP000322000"/>
    </source>
</evidence>
<accession>A0A7E5VFW2</accession>